<dbReference type="PIRSF" id="PIRSF000126">
    <property type="entry name" value="11-beta-HSD1"/>
    <property type="match status" value="1"/>
</dbReference>
<evidence type="ECO:0000313" key="4">
    <source>
        <dbReference type="Proteomes" id="UP000539350"/>
    </source>
</evidence>
<evidence type="ECO:0000256" key="1">
    <source>
        <dbReference type="ARBA" id="ARBA00006484"/>
    </source>
</evidence>
<comment type="similarity">
    <text evidence="1">Belongs to the short-chain dehydrogenases/reductases (SDR) family.</text>
</comment>
<organism evidence="3 4">
    <name type="scientific">Sediminihaliea albiluteola</name>
    <dbReference type="NCBI Taxonomy" id="2758564"/>
    <lineage>
        <taxon>Bacteria</taxon>
        <taxon>Pseudomonadati</taxon>
        <taxon>Pseudomonadota</taxon>
        <taxon>Gammaproteobacteria</taxon>
        <taxon>Cellvibrionales</taxon>
        <taxon>Halieaceae</taxon>
        <taxon>Sediminihaliea</taxon>
    </lineage>
</organism>
<evidence type="ECO:0000313" key="3">
    <source>
        <dbReference type="EMBL" id="MBA6413714.1"/>
    </source>
</evidence>
<name>A0A7W2TXN8_9GAMM</name>
<protein>
    <submittedName>
        <fullName evidence="3">SDR family oxidoreductase</fullName>
    </submittedName>
</protein>
<comment type="caution">
    <text evidence="3">The sequence shown here is derived from an EMBL/GenBank/DDBJ whole genome shotgun (WGS) entry which is preliminary data.</text>
</comment>
<dbReference type="InterPro" id="IPR036291">
    <property type="entry name" value="NAD(P)-bd_dom_sf"/>
</dbReference>
<dbReference type="InterPro" id="IPR002347">
    <property type="entry name" value="SDR_fam"/>
</dbReference>
<dbReference type="AlphaFoldDB" id="A0A7W2TXN8"/>
<dbReference type="EMBL" id="JACFXU010000015">
    <property type="protein sequence ID" value="MBA6413714.1"/>
    <property type="molecule type" value="Genomic_DNA"/>
</dbReference>
<accession>A0A7W2TXN8</accession>
<keyword evidence="2" id="KW-0560">Oxidoreductase</keyword>
<dbReference type="SUPFAM" id="SSF51735">
    <property type="entry name" value="NAD(P)-binding Rossmann-fold domains"/>
    <property type="match status" value="1"/>
</dbReference>
<dbReference type="Gene3D" id="3.40.50.720">
    <property type="entry name" value="NAD(P)-binding Rossmann-like Domain"/>
    <property type="match status" value="1"/>
</dbReference>
<sequence length="262" mass="27822">MTTFSERYGPVAVVTGASSGIGRAFAELLAAKGLNLILVARREDRLNTLVESLTEKHGVEVETLALDLASPSAINRIAQATEGKDIGLLVSNAGFGLKGPHEDNDPEMMTDMLQVNCQAPLQLSHRLIPHLKSRGRGGIIITSSVEGLMGVPNSAAYAASKAFTNSLGESLWGELSPLGIDVLALCPGSTDTEAHEKQGIDRSTLEGMMSSEEVAGLALDRLSDGPIYIAGEQNRAMFDVLLEMPRRDALLAMGENILKALK</sequence>
<dbReference type="PANTHER" id="PTHR42901:SF1">
    <property type="entry name" value="ALCOHOL DEHYDROGENASE"/>
    <property type="match status" value="1"/>
</dbReference>
<dbReference type="PANTHER" id="PTHR42901">
    <property type="entry name" value="ALCOHOL DEHYDROGENASE"/>
    <property type="match status" value="1"/>
</dbReference>
<reference evidence="3 4" key="1">
    <citation type="submission" date="2020-07" db="EMBL/GenBank/DDBJ databases">
        <title>Halieaceae bacterium, F7430, whole genome shotgun sequencing project.</title>
        <authorList>
            <person name="Jiang S."/>
            <person name="Liu Z.W."/>
            <person name="Du Z.J."/>
        </authorList>
    </citation>
    <scope>NUCLEOTIDE SEQUENCE [LARGE SCALE GENOMIC DNA]</scope>
    <source>
        <strain evidence="3 4">F7430</strain>
    </source>
</reference>
<proteinExistence type="inferred from homology"/>
<dbReference type="RefSeq" id="WP_182173601.1">
    <property type="nucleotide sequence ID" value="NZ_JACFXU010000015.1"/>
</dbReference>
<keyword evidence="4" id="KW-1185">Reference proteome</keyword>
<gene>
    <name evidence="3" type="ORF">H2508_11395</name>
</gene>
<dbReference type="PRINTS" id="PR00081">
    <property type="entry name" value="GDHRDH"/>
</dbReference>
<dbReference type="Proteomes" id="UP000539350">
    <property type="component" value="Unassembled WGS sequence"/>
</dbReference>
<dbReference type="GO" id="GO:0016491">
    <property type="term" value="F:oxidoreductase activity"/>
    <property type="evidence" value="ECO:0007669"/>
    <property type="project" value="UniProtKB-KW"/>
</dbReference>
<evidence type="ECO:0000256" key="2">
    <source>
        <dbReference type="ARBA" id="ARBA00023002"/>
    </source>
</evidence>
<dbReference type="Pfam" id="PF00106">
    <property type="entry name" value="adh_short"/>
    <property type="match status" value="1"/>
</dbReference>